<gene>
    <name evidence="1" type="ORF">SAMN05421642_103412</name>
</gene>
<dbReference type="InterPro" id="IPR046681">
    <property type="entry name" value="DUF6551"/>
</dbReference>
<keyword evidence="2" id="KW-1185">Reference proteome</keyword>
<sequence>MTAPTTFPMAVAVADLFVDHTYQRDCDMQRVKKIVAEWDPRLLGVLDVSDRGEDQQPRFAIINGQHRWAAAGMRDPDTHLVVNVHTGLDVAGEAKLFDDIDRKTKPISTWDRWRARKASGDKEVTIIEEAVAQLGLEINPKPGPKNLRCITSLEKLLRKGGQSLVVNTLFLITDTWPPSQDALEGAIVMGVGILLDSYDDVEAGATFKTGRLADAMTEVTPRQIRAQAQSLREFESGTLASMVAVVLVRLYNKERGTKLDERALR</sequence>
<evidence type="ECO:0000313" key="2">
    <source>
        <dbReference type="Proteomes" id="UP000198327"/>
    </source>
</evidence>
<accession>A0A239FQY8</accession>
<dbReference type="OrthoDB" id="4545778at2"/>
<name>A0A239FQY8_9NOCA</name>
<dbReference type="EMBL" id="FZOW01000003">
    <property type="protein sequence ID" value="SNS59175.1"/>
    <property type="molecule type" value="Genomic_DNA"/>
</dbReference>
<dbReference type="Proteomes" id="UP000198327">
    <property type="component" value="Unassembled WGS sequence"/>
</dbReference>
<evidence type="ECO:0000313" key="1">
    <source>
        <dbReference type="EMBL" id="SNS59175.1"/>
    </source>
</evidence>
<protein>
    <recommendedName>
        <fullName evidence="3">ParB-like nuclease domain-containing protein</fullName>
    </recommendedName>
</protein>
<dbReference type="Pfam" id="PF20188">
    <property type="entry name" value="DUF6551"/>
    <property type="match status" value="1"/>
</dbReference>
<dbReference type="AlphaFoldDB" id="A0A239FQY8"/>
<reference evidence="2" key="1">
    <citation type="submission" date="2017-06" db="EMBL/GenBank/DDBJ databases">
        <authorList>
            <person name="Varghese N."/>
            <person name="Submissions S."/>
        </authorList>
    </citation>
    <scope>NUCLEOTIDE SEQUENCE [LARGE SCALE GENOMIC DNA]</scope>
    <source>
        <strain evidence="2">JCM 23211</strain>
    </source>
</reference>
<proteinExistence type="predicted"/>
<dbReference type="RefSeq" id="WP_089244617.1">
    <property type="nucleotide sequence ID" value="NZ_FZOW01000003.1"/>
</dbReference>
<organism evidence="1 2">
    <name type="scientific">Rhodococcoides kyotonense</name>
    <dbReference type="NCBI Taxonomy" id="398843"/>
    <lineage>
        <taxon>Bacteria</taxon>
        <taxon>Bacillati</taxon>
        <taxon>Actinomycetota</taxon>
        <taxon>Actinomycetes</taxon>
        <taxon>Mycobacteriales</taxon>
        <taxon>Nocardiaceae</taxon>
        <taxon>Rhodococcoides</taxon>
    </lineage>
</organism>
<evidence type="ECO:0008006" key="3">
    <source>
        <dbReference type="Google" id="ProtNLM"/>
    </source>
</evidence>